<evidence type="ECO:0000313" key="1">
    <source>
        <dbReference type="EMBL" id="SVB41694.1"/>
    </source>
</evidence>
<organism evidence="1">
    <name type="scientific">marine metagenome</name>
    <dbReference type="NCBI Taxonomy" id="408172"/>
    <lineage>
        <taxon>unclassified sequences</taxon>
        <taxon>metagenomes</taxon>
        <taxon>ecological metagenomes</taxon>
    </lineage>
</organism>
<feature type="non-terminal residue" evidence="1">
    <location>
        <position position="1"/>
    </location>
</feature>
<name>A0A382DUT5_9ZZZZ</name>
<accession>A0A382DUT5</accession>
<reference evidence="1" key="1">
    <citation type="submission" date="2018-05" db="EMBL/GenBank/DDBJ databases">
        <authorList>
            <person name="Lanie J.A."/>
            <person name="Ng W.-L."/>
            <person name="Kazmierczak K.M."/>
            <person name="Andrzejewski T.M."/>
            <person name="Davidsen T.M."/>
            <person name="Wayne K.J."/>
            <person name="Tettelin H."/>
            <person name="Glass J.I."/>
            <person name="Rusch D."/>
            <person name="Podicherti R."/>
            <person name="Tsui H.-C.T."/>
            <person name="Winkler M.E."/>
        </authorList>
    </citation>
    <scope>NUCLEOTIDE SEQUENCE</scope>
</reference>
<protein>
    <submittedName>
        <fullName evidence="1">Uncharacterized protein</fullName>
    </submittedName>
</protein>
<dbReference type="EMBL" id="UINC01041013">
    <property type="protein sequence ID" value="SVB41694.1"/>
    <property type="molecule type" value="Genomic_DNA"/>
</dbReference>
<proteinExistence type="predicted"/>
<dbReference type="AlphaFoldDB" id="A0A382DUT5"/>
<gene>
    <name evidence="1" type="ORF">METZ01_LOCUS194548</name>
</gene>
<sequence>VANLDIESDELDKYLSSCPVGWAIVSSELTSEINNIGLKKEISRKSKISEDIRSLDLLK</sequence>